<protein>
    <submittedName>
        <fullName evidence="4">Uncharacterized protein</fullName>
    </submittedName>
</protein>
<feature type="transmembrane region" description="Helical" evidence="2">
    <location>
        <begin position="505"/>
        <end position="522"/>
    </location>
</feature>
<reference evidence="4" key="1">
    <citation type="submission" date="2021-01" db="EMBL/GenBank/DDBJ databases">
        <authorList>
            <person name="Li R."/>
            <person name="Bekaert M."/>
        </authorList>
    </citation>
    <scope>NUCLEOTIDE SEQUENCE</scope>
    <source>
        <strain evidence="4">Farmed</strain>
    </source>
</reference>
<feature type="transmembrane region" description="Helical" evidence="2">
    <location>
        <begin position="222"/>
        <end position="246"/>
    </location>
</feature>
<accession>A0A812AQP8</accession>
<sequence>MASSLETIFCIFALSRFSQILGAPVTSSDYNVLMMQTPVPQFLVSNSSSSNQTSSRSPTCQLKILNHKFQEYLENIKDNDVELVHIYTFFPNYTVTPFGAYGEYYRPSEWYLSTYTQGLTLLKLPFQYDVYSFSILSFGVDEIGTEIQDFPQGCLGELPQEERMFTVRRFMFEILNNGKPMPTTSLCNLVVRSVDGAARFMTHCCKIDAKGNIECKDDEAGIWISILYWLLSGLYLVFFLCSPLFLPQSMYNAAYVMSEYMVKLKDPVRMKLYVSDSLDSVVKHRWRLLASDVKTWKKFVNTLQFTPVNETVPIQVSELQIKVKGKRIFEGNSPPSGLLQSLYDNFIRCKVKNINPFTDCCESSIYGKCADKFINYNITWHTCMKIFIKVLLLILLPTPFYIRVFVFYYFESERYKERRINALINRLETEYDFKTDTFLQYLTPVHPVFITAYLIYLLSGVIISFSNESAREKMKNVIRGSLQNMREVTYVSGVQMLTRLALNPFKTFGILGFLIAPFYWILVVPLGLILFLIYSIPTLYLVIAICRHSFQQFPIFEKPKSFIPKKASAKFRSLTSKLAANPFAVIDKPEMQPTTRKEQMLRTIYLILAIMFCLSGLFAYTLILSECLIFFLKIAAFTMMGIIVNAGSTLKYVTMAMLVLLYMHDCYQDVYQNYVTFTKEIIEILTDRAENIKEVASLSADEQNNAAFQVTLPKTATPIRTTFNNDKGEPRWNCGHLSLFLDKYDTPRLPLRLFQRMCEIQTWGSPGLVSINLLRATRKFLTIVIFLAFVLVVVLAFGNVYRVSSANQTLATMAGGFVPLLLKNVFSSRVVKLNLKTLSFKGQMDEVLTAYCQNWPISDFSFIWGEELDEADKAVDETTTSENSLSKSKSDLSTPEDVGFVNGTHRKFSEIGLSLSSVQQPASDAEEIVDIFIDLTTGVNENTWHETPPDTPGGSYTNLHTLTSTPMKFLMLANAVDTFDVQIK</sequence>
<evidence type="ECO:0000256" key="3">
    <source>
        <dbReference type="SAM" id="SignalP"/>
    </source>
</evidence>
<feature type="transmembrane region" description="Helical" evidence="2">
    <location>
        <begin position="390"/>
        <end position="410"/>
    </location>
</feature>
<feature type="compositionally biased region" description="Polar residues" evidence="1">
    <location>
        <begin position="877"/>
        <end position="893"/>
    </location>
</feature>
<proteinExistence type="predicted"/>
<keyword evidence="2" id="KW-0812">Transmembrane</keyword>
<dbReference type="EMBL" id="CAHIKZ030000095">
    <property type="protein sequence ID" value="CAE1151831.1"/>
    <property type="molecule type" value="Genomic_DNA"/>
</dbReference>
<keyword evidence="2" id="KW-0472">Membrane</keyword>
<feature type="transmembrane region" description="Helical" evidence="2">
    <location>
        <begin position="629"/>
        <end position="653"/>
    </location>
</feature>
<evidence type="ECO:0000256" key="1">
    <source>
        <dbReference type="SAM" id="MobiDB-lite"/>
    </source>
</evidence>
<dbReference type="AlphaFoldDB" id="A0A812AQP8"/>
<evidence type="ECO:0000313" key="5">
    <source>
        <dbReference type="Proteomes" id="UP000597762"/>
    </source>
</evidence>
<organism evidence="4 5">
    <name type="scientific">Acanthosepion pharaonis</name>
    <name type="common">Pharaoh cuttlefish</name>
    <name type="synonym">Sepia pharaonis</name>
    <dbReference type="NCBI Taxonomy" id="158019"/>
    <lineage>
        <taxon>Eukaryota</taxon>
        <taxon>Metazoa</taxon>
        <taxon>Spiralia</taxon>
        <taxon>Lophotrochozoa</taxon>
        <taxon>Mollusca</taxon>
        <taxon>Cephalopoda</taxon>
        <taxon>Coleoidea</taxon>
        <taxon>Decapodiformes</taxon>
        <taxon>Sepiida</taxon>
        <taxon>Sepiina</taxon>
        <taxon>Sepiidae</taxon>
        <taxon>Acanthosepion</taxon>
    </lineage>
</organism>
<feature type="signal peptide" evidence="3">
    <location>
        <begin position="1"/>
        <end position="22"/>
    </location>
</feature>
<feature type="transmembrane region" description="Helical" evidence="2">
    <location>
        <begin position="528"/>
        <end position="550"/>
    </location>
</feature>
<gene>
    <name evidence="4" type="ORF">SPHA_3230</name>
</gene>
<comment type="caution">
    <text evidence="4">The sequence shown here is derived from an EMBL/GenBank/DDBJ whole genome shotgun (WGS) entry which is preliminary data.</text>
</comment>
<evidence type="ECO:0000313" key="4">
    <source>
        <dbReference type="EMBL" id="CAE1151831.1"/>
    </source>
</evidence>
<feature type="transmembrane region" description="Helical" evidence="2">
    <location>
        <begin position="604"/>
        <end position="623"/>
    </location>
</feature>
<evidence type="ECO:0000256" key="2">
    <source>
        <dbReference type="SAM" id="Phobius"/>
    </source>
</evidence>
<dbReference type="Proteomes" id="UP000597762">
    <property type="component" value="Unassembled WGS sequence"/>
</dbReference>
<feature type="transmembrane region" description="Helical" evidence="2">
    <location>
        <begin position="780"/>
        <end position="801"/>
    </location>
</feature>
<keyword evidence="2" id="KW-1133">Transmembrane helix</keyword>
<dbReference type="OrthoDB" id="5965014at2759"/>
<keyword evidence="5" id="KW-1185">Reference proteome</keyword>
<feature type="region of interest" description="Disordered" evidence="1">
    <location>
        <begin position="873"/>
        <end position="893"/>
    </location>
</feature>
<feature type="transmembrane region" description="Helical" evidence="2">
    <location>
        <begin position="445"/>
        <end position="465"/>
    </location>
</feature>
<name>A0A812AQP8_ACAPH</name>
<feature type="chain" id="PRO_5032840835" evidence="3">
    <location>
        <begin position="23"/>
        <end position="984"/>
    </location>
</feature>
<keyword evidence="3" id="KW-0732">Signal</keyword>